<evidence type="ECO:0000256" key="6">
    <source>
        <dbReference type="SAM" id="MobiDB-lite"/>
    </source>
</evidence>
<accession>A0ABT2H6H3</accession>
<keyword evidence="9" id="KW-1185">Reference proteome</keyword>
<keyword evidence="3 7" id="KW-0812">Transmembrane</keyword>
<dbReference type="PANTHER" id="PTHR30213:SF1">
    <property type="entry name" value="INNER MEMBRANE PROTEIN YHJD"/>
    <property type="match status" value="1"/>
</dbReference>
<evidence type="ECO:0000256" key="1">
    <source>
        <dbReference type="ARBA" id="ARBA00004651"/>
    </source>
</evidence>
<feature type="transmembrane region" description="Helical" evidence="7">
    <location>
        <begin position="295"/>
        <end position="321"/>
    </location>
</feature>
<evidence type="ECO:0000313" key="8">
    <source>
        <dbReference type="EMBL" id="MCS5735499.1"/>
    </source>
</evidence>
<sequence length="381" mass="41068">MTPDAPGRSPDRTAESGDLSSDQRLRDRLEQRFEEPLARVNTITQDTLALFPTRVWRRFLAGNGFLLSSGMSYQAIFAVFAAVYIVFAVAGIWLVGSPDTMDALIRLINTYVPGLIGDDGVIKPAELTTIATSSRGVLTATGVAALAVLVWTAIGWISYARMAVRAVFGLPKDPRAYVLLKARDFVVSLGIGLTLFAAAVLSVLSTAALDWFFSLFGDVLRDWSTILVMAAGLVVVFLIDTGALMVLFRFLADANLTVRRMLGGALLGGIALVVLQVAGGQLLGGATRNPLLSTFVVFVAMLLWFRLTSVITLVAASWIAVASEDRNESLYVPSAAERAALEHDARVVVAEAQVRDATAELAAAPWWRRPAARWRANAARE</sequence>
<feature type="non-terminal residue" evidence="8">
    <location>
        <position position="381"/>
    </location>
</feature>
<evidence type="ECO:0000256" key="3">
    <source>
        <dbReference type="ARBA" id="ARBA00022692"/>
    </source>
</evidence>
<dbReference type="Pfam" id="PF03631">
    <property type="entry name" value="Virul_fac_BrkB"/>
    <property type="match status" value="1"/>
</dbReference>
<gene>
    <name evidence="8" type="ORF">N1032_17270</name>
</gene>
<organism evidence="8 9">
    <name type="scientific">Herbiconiux daphne</name>
    <dbReference type="NCBI Taxonomy" id="2970914"/>
    <lineage>
        <taxon>Bacteria</taxon>
        <taxon>Bacillati</taxon>
        <taxon>Actinomycetota</taxon>
        <taxon>Actinomycetes</taxon>
        <taxon>Micrococcales</taxon>
        <taxon>Microbacteriaceae</taxon>
        <taxon>Herbiconiux</taxon>
    </lineage>
</organism>
<dbReference type="EMBL" id="JANLCJ010000006">
    <property type="protein sequence ID" value="MCS5735499.1"/>
    <property type="molecule type" value="Genomic_DNA"/>
</dbReference>
<dbReference type="PANTHER" id="PTHR30213">
    <property type="entry name" value="INNER MEMBRANE PROTEIN YHJD"/>
    <property type="match status" value="1"/>
</dbReference>
<dbReference type="Proteomes" id="UP001165586">
    <property type="component" value="Unassembled WGS sequence"/>
</dbReference>
<feature type="transmembrane region" description="Helical" evidence="7">
    <location>
        <begin position="75"/>
        <end position="96"/>
    </location>
</feature>
<keyword evidence="5 7" id="KW-0472">Membrane</keyword>
<evidence type="ECO:0000256" key="4">
    <source>
        <dbReference type="ARBA" id="ARBA00022989"/>
    </source>
</evidence>
<keyword evidence="4 7" id="KW-1133">Transmembrane helix</keyword>
<feature type="transmembrane region" description="Helical" evidence="7">
    <location>
        <begin position="262"/>
        <end position="283"/>
    </location>
</feature>
<feature type="transmembrane region" description="Helical" evidence="7">
    <location>
        <begin position="225"/>
        <end position="250"/>
    </location>
</feature>
<dbReference type="InterPro" id="IPR017039">
    <property type="entry name" value="Virul_fac_BrkB"/>
</dbReference>
<evidence type="ECO:0000313" key="9">
    <source>
        <dbReference type="Proteomes" id="UP001165586"/>
    </source>
</evidence>
<reference evidence="8" key="1">
    <citation type="submission" date="2022-08" db="EMBL/GenBank/DDBJ databases">
        <authorList>
            <person name="Deng Y."/>
            <person name="Han X.-F."/>
            <person name="Zhang Y.-Q."/>
        </authorList>
    </citation>
    <scope>NUCLEOTIDE SEQUENCE</scope>
    <source>
        <strain evidence="8">CPCC 203386</strain>
    </source>
</reference>
<comment type="caution">
    <text evidence="8">The sequence shown here is derived from an EMBL/GenBank/DDBJ whole genome shotgun (WGS) entry which is preliminary data.</text>
</comment>
<keyword evidence="2" id="KW-1003">Cell membrane</keyword>
<feature type="region of interest" description="Disordered" evidence="6">
    <location>
        <begin position="1"/>
        <end position="22"/>
    </location>
</feature>
<name>A0ABT2H6H3_9MICO</name>
<evidence type="ECO:0000256" key="2">
    <source>
        <dbReference type="ARBA" id="ARBA00022475"/>
    </source>
</evidence>
<feature type="transmembrane region" description="Helical" evidence="7">
    <location>
        <begin position="143"/>
        <end position="164"/>
    </location>
</feature>
<evidence type="ECO:0000256" key="5">
    <source>
        <dbReference type="ARBA" id="ARBA00023136"/>
    </source>
</evidence>
<feature type="compositionally biased region" description="Basic and acidic residues" evidence="6">
    <location>
        <begin position="9"/>
        <end position="22"/>
    </location>
</feature>
<protein>
    <submittedName>
        <fullName evidence="8">YihY/virulence factor BrkB family protein</fullName>
    </submittedName>
</protein>
<comment type="subcellular location">
    <subcellularLocation>
        <location evidence="1">Cell membrane</location>
        <topology evidence="1">Multi-pass membrane protein</topology>
    </subcellularLocation>
</comment>
<feature type="transmembrane region" description="Helical" evidence="7">
    <location>
        <begin position="185"/>
        <end position="213"/>
    </location>
</feature>
<dbReference type="RefSeq" id="WP_259540421.1">
    <property type="nucleotide sequence ID" value="NZ_JANLCJ010000006.1"/>
</dbReference>
<proteinExistence type="predicted"/>
<evidence type="ECO:0000256" key="7">
    <source>
        <dbReference type="SAM" id="Phobius"/>
    </source>
</evidence>